<evidence type="ECO:0000313" key="2">
    <source>
        <dbReference type="Proteomes" id="UP000052245"/>
    </source>
</evidence>
<keyword evidence="1" id="KW-0378">Hydrolase</keyword>
<evidence type="ECO:0000313" key="1">
    <source>
        <dbReference type="EMBL" id="CUU70516.1"/>
    </source>
</evidence>
<name>A0A9W5AN39_CAMHY</name>
<dbReference type="GO" id="GO:0016787">
    <property type="term" value="F:hydrolase activity"/>
    <property type="evidence" value="ECO:0007669"/>
    <property type="project" value="UniProtKB-KW"/>
</dbReference>
<dbReference type="RefSeq" id="WP_277934160.1">
    <property type="nucleotide sequence ID" value="NZ_FAUY01000002.1"/>
</dbReference>
<accession>A0A9W5AN39</accession>
<dbReference type="EMBL" id="FAVC01000001">
    <property type="protein sequence ID" value="CUU70516.1"/>
    <property type="molecule type" value="Genomic_DNA"/>
</dbReference>
<reference evidence="1 2" key="1">
    <citation type="submission" date="2015-11" db="EMBL/GenBank/DDBJ databases">
        <authorList>
            <consortium name="Pathogen Informatics"/>
        </authorList>
    </citation>
    <scope>NUCLEOTIDE SEQUENCE [LARGE SCALE GENOMIC DNA]</scope>
    <source>
        <strain evidence="1 2">007A-0283</strain>
    </source>
</reference>
<gene>
    <name evidence="1" type="ORF">ERS739223_00194</name>
</gene>
<organism evidence="1 2">
    <name type="scientific">Campylobacter hyointestinalis subsp. hyointestinalis</name>
    <dbReference type="NCBI Taxonomy" id="91352"/>
    <lineage>
        <taxon>Bacteria</taxon>
        <taxon>Pseudomonadati</taxon>
        <taxon>Campylobacterota</taxon>
        <taxon>Epsilonproteobacteria</taxon>
        <taxon>Campylobacterales</taxon>
        <taxon>Campylobacteraceae</taxon>
        <taxon>Campylobacter</taxon>
    </lineage>
</organism>
<dbReference type="AlphaFoldDB" id="A0A9W5AN39"/>
<sequence>MSGDDQSWSIDLKPRNFISKIFENITISGDEFIRSMVLNETSKDVTRYEFFDIKAGF</sequence>
<proteinExistence type="predicted"/>
<dbReference type="Proteomes" id="UP000052245">
    <property type="component" value="Unassembled WGS sequence"/>
</dbReference>
<comment type="caution">
    <text evidence="1">The sequence shown here is derived from an EMBL/GenBank/DDBJ whole genome shotgun (WGS) entry which is preliminary data.</text>
</comment>
<dbReference type="EC" id="3.6.3.14" evidence="1"/>
<protein>
    <submittedName>
        <fullName evidence="1">Flagellum-specific ATP synthase</fullName>
        <ecNumber evidence="1">3.6.3.14</ecNumber>
    </submittedName>
</protein>